<evidence type="ECO:0000256" key="3">
    <source>
        <dbReference type="SAM" id="MobiDB-lite"/>
    </source>
</evidence>
<accession>A0AAV5X292</accession>
<feature type="compositionally biased region" description="Polar residues" evidence="3">
    <location>
        <begin position="376"/>
        <end position="386"/>
    </location>
</feature>
<dbReference type="PROSITE" id="PS51450">
    <property type="entry name" value="LRR"/>
    <property type="match status" value="2"/>
</dbReference>
<sequence length="393" mass="44464">LTPSSFLSPSFSHHSHTTMAYDRYNFSDEEDNYLEDDLRGRASTDLHLCGKGLSEIPVAYLTQLYDPACILRLDLSNNLFHSIKELVYFKNLVSIDLSCNPISEVPAQLAECTNLRSFTAKSTYIEDLPNFFKNLTKLHTVNLSGSRIKVFPEVLLEMPSIKILYLGANELQYLPYSIGSMTNLELLYLGGNQLRDIPATIGELTKLNHLTLSGNRLETIPPTVAELQNLELLAIHDNEIRTLPPNIVKLQNLQQLSLRNNPLVNNFVHNYAFDPPMLKELAGRIVRRHHNLEFVPRCAIPSDLFKYLTSASQCVNPKCKGVYFEACIEHVKFVDFCGKYRVPLLQFLCSQTCARRASRDNMDDSSSSSDDDDNSLQAAPHNQPQRMQRVLIG</sequence>
<evidence type="ECO:0008006" key="6">
    <source>
        <dbReference type="Google" id="ProtNLM"/>
    </source>
</evidence>
<evidence type="ECO:0000313" key="5">
    <source>
        <dbReference type="Proteomes" id="UP001432322"/>
    </source>
</evidence>
<keyword evidence="5" id="KW-1185">Reference proteome</keyword>
<dbReference type="Pfam" id="PF13855">
    <property type="entry name" value="LRR_8"/>
    <property type="match status" value="1"/>
</dbReference>
<proteinExistence type="predicted"/>
<dbReference type="SMART" id="SM00369">
    <property type="entry name" value="LRR_TYP"/>
    <property type="match status" value="6"/>
</dbReference>
<evidence type="ECO:0000313" key="4">
    <source>
        <dbReference type="EMBL" id="GMT36252.1"/>
    </source>
</evidence>
<dbReference type="AlphaFoldDB" id="A0AAV5X292"/>
<feature type="non-terminal residue" evidence="4">
    <location>
        <position position="1"/>
    </location>
</feature>
<dbReference type="InterPro" id="IPR003591">
    <property type="entry name" value="Leu-rich_rpt_typical-subtyp"/>
</dbReference>
<dbReference type="Gene3D" id="3.80.10.10">
    <property type="entry name" value="Ribonuclease Inhibitor"/>
    <property type="match status" value="1"/>
</dbReference>
<protein>
    <recommendedName>
        <fullName evidence="6">Leucine-rich repeat-containing protein 58</fullName>
    </recommendedName>
</protein>
<dbReference type="SUPFAM" id="SSF52058">
    <property type="entry name" value="L domain-like"/>
    <property type="match status" value="1"/>
</dbReference>
<dbReference type="InterPro" id="IPR050216">
    <property type="entry name" value="LRR_domain-containing"/>
</dbReference>
<dbReference type="EMBL" id="BTSY01000007">
    <property type="protein sequence ID" value="GMT36252.1"/>
    <property type="molecule type" value="Genomic_DNA"/>
</dbReference>
<dbReference type="PANTHER" id="PTHR48051">
    <property type="match status" value="1"/>
</dbReference>
<reference evidence="4" key="1">
    <citation type="submission" date="2023-10" db="EMBL/GenBank/DDBJ databases">
        <title>Genome assembly of Pristionchus species.</title>
        <authorList>
            <person name="Yoshida K."/>
            <person name="Sommer R.J."/>
        </authorList>
    </citation>
    <scope>NUCLEOTIDE SEQUENCE</scope>
    <source>
        <strain evidence="4">RS5133</strain>
    </source>
</reference>
<dbReference type="Proteomes" id="UP001432322">
    <property type="component" value="Unassembled WGS sequence"/>
</dbReference>
<evidence type="ECO:0000256" key="2">
    <source>
        <dbReference type="ARBA" id="ARBA00022737"/>
    </source>
</evidence>
<dbReference type="InterPro" id="IPR032675">
    <property type="entry name" value="LRR_dom_sf"/>
</dbReference>
<dbReference type="InterPro" id="IPR001611">
    <property type="entry name" value="Leu-rich_rpt"/>
</dbReference>
<evidence type="ECO:0000256" key="1">
    <source>
        <dbReference type="ARBA" id="ARBA00022614"/>
    </source>
</evidence>
<feature type="region of interest" description="Disordered" evidence="3">
    <location>
        <begin position="360"/>
        <end position="393"/>
    </location>
</feature>
<keyword evidence="2" id="KW-0677">Repeat</keyword>
<dbReference type="GO" id="GO:0005737">
    <property type="term" value="C:cytoplasm"/>
    <property type="evidence" value="ECO:0007669"/>
    <property type="project" value="TreeGrafter"/>
</dbReference>
<comment type="caution">
    <text evidence="4">The sequence shown here is derived from an EMBL/GenBank/DDBJ whole genome shotgun (WGS) entry which is preliminary data.</text>
</comment>
<dbReference type="PANTHER" id="PTHR48051:SF46">
    <property type="entry name" value="LEUCINE RICH REPEAT-CONTAINING DOMAIN PROTEIN"/>
    <property type="match status" value="1"/>
</dbReference>
<keyword evidence="1" id="KW-0433">Leucine-rich repeat</keyword>
<gene>
    <name evidence="4" type="ORF">PFISCL1PPCAC_27549</name>
</gene>
<name>A0AAV5X292_9BILA</name>
<organism evidence="4 5">
    <name type="scientific">Pristionchus fissidentatus</name>
    <dbReference type="NCBI Taxonomy" id="1538716"/>
    <lineage>
        <taxon>Eukaryota</taxon>
        <taxon>Metazoa</taxon>
        <taxon>Ecdysozoa</taxon>
        <taxon>Nematoda</taxon>
        <taxon>Chromadorea</taxon>
        <taxon>Rhabditida</taxon>
        <taxon>Rhabditina</taxon>
        <taxon>Diplogasteromorpha</taxon>
        <taxon>Diplogasteroidea</taxon>
        <taxon>Neodiplogasteridae</taxon>
        <taxon>Pristionchus</taxon>
    </lineage>
</organism>